<keyword evidence="3 4" id="KW-0560">Oxidoreductase</keyword>
<dbReference type="SUPFAM" id="SSF51735">
    <property type="entry name" value="NAD(P)-binding Rossmann-fold domains"/>
    <property type="match status" value="1"/>
</dbReference>
<dbReference type="InterPro" id="IPR036291">
    <property type="entry name" value="NAD(P)-bd_dom_sf"/>
</dbReference>
<dbReference type="InterPro" id="IPR003710">
    <property type="entry name" value="ApbA"/>
</dbReference>
<evidence type="ECO:0000259" key="6">
    <source>
        <dbReference type="Pfam" id="PF08546"/>
    </source>
</evidence>
<reference evidence="7 8" key="1">
    <citation type="submission" date="2020-11" db="EMBL/GenBank/DDBJ databases">
        <title>Corynebacterium sp. ZJ-599.</title>
        <authorList>
            <person name="Zhou J."/>
        </authorList>
    </citation>
    <scope>NUCLEOTIDE SEQUENCE [LARGE SCALE GENOMIC DNA]</scope>
    <source>
        <strain evidence="7 8">ZJ-599</strain>
    </source>
</reference>
<dbReference type="GO" id="GO:0008677">
    <property type="term" value="F:2-dehydropantoate 2-reductase activity"/>
    <property type="evidence" value="ECO:0007669"/>
    <property type="project" value="UniProtKB-EC"/>
</dbReference>
<dbReference type="RefSeq" id="WP_165010303.1">
    <property type="nucleotide sequence ID" value="NZ_CP064954.1"/>
</dbReference>
<dbReference type="SUPFAM" id="SSF48179">
    <property type="entry name" value="6-phosphogluconate dehydrogenase C-terminal domain-like"/>
    <property type="match status" value="1"/>
</dbReference>
<comment type="pathway">
    <text evidence="4">Cofactor biosynthesis; (R)-pantothenate biosynthesis; (R)-pantoate from 3-methyl-2-oxobutanoate: step 2/2.</text>
</comment>
<dbReference type="UniPathway" id="UPA00028">
    <property type="reaction ID" value="UER00004"/>
</dbReference>
<sequence>MKIVILGAGAVGGYYGGALQSAGHQVGFVARGATLEALHTRGLQLADATGTRTVAALATTSSPALVDLLGGVDVAIVATKALPGHPPFGDVDLLPSTTPVVITHNSVETHYAAAELLGAQRVLAGVIRAYLTRLGPAEIRLNPGPLSFNFGPLPGTEPSPHTLAAAEQLAQALRAGGVECDNYGSERDIMVDVWSKAMFVAVAGALGALANQPMGYLRTQLRFALRTMMTEVEAAAHSRGVALPANVVDATLEFCDTQYAEATSSMHRDIAAGLPNELDAQLGAIRRMSAVGTPTLDLVHALLRARGA</sequence>
<dbReference type="AlphaFoldDB" id="A0A7T0KDH0"/>
<dbReference type="EC" id="1.1.1.169" evidence="4"/>
<protein>
    <recommendedName>
        <fullName evidence="4">2-dehydropantoate 2-reductase</fullName>
        <ecNumber evidence="4">1.1.1.169</ecNumber>
    </recommendedName>
    <alternativeName>
        <fullName evidence="4">Ketopantoate reductase</fullName>
    </alternativeName>
</protein>
<evidence type="ECO:0000256" key="3">
    <source>
        <dbReference type="ARBA" id="ARBA00023002"/>
    </source>
</evidence>
<comment type="catalytic activity">
    <reaction evidence="4">
        <text>(R)-pantoate + NADP(+) = 2-dehydropantoate + NADPH + H(+)</text>
        <dbReference type="Rhea" id="RHEA:16233"/>
        <dbReference type="ChEBI" id="CHEBI:11561"/>
        <dbReference type="ChEBI" id="CHEBI:15378"/>
        <dbReference type="ChEBI" id="CHEBI:15980"/>
        <dbReference type="ChEBI" id="CHEBI:57783"/>
        <dbReference type="ChEBI" id="CHEBI:58349"/>
        <dbReference type="EC" id="1.1.1.169"/>
    </reaction>
</comment>
<dbReference type="InterPro" id="IPR008927">
    <property type="entry name" value="6-PGluconate_DH-like_C_sf"/>
</dbReference>
<evidence type="ECO:0000313" key="8">
    <source>
        <dbReference type="Proteomes" id="UP000594681"/>
    </source>
</evidence>
<evidence type="ECO:0000313" key="7">
    <source>
        <dbReference type="EMBL" id="QPK78547.1"/>
    </source>
</evidence>
<dbReference type="NCBIfam" id="TIGR00745">
    <property type="entry name" value="apbA_panE"/>
    <property type="match status" value="1"/>
</dbReference>
<organism evidence="7 8">
    <name type="scientific">Corynebacterium lizhenjunii</name>
    <dbReference type="NCBI Taxonomy" id="2709394"/>
    <lineage>
        <taxon>Bacteria</taxon>
        <taxon>Bacillati</taxon>
        <taxon>Actinomycetota</taxon>
        <taxon>Actinomycetes</taxon>
        <taxon>Mycobacteriales</taxon>
        <taxon>Corynebacteriaceae</taxon>
        <taxon>Corynebacterium</taxon>
    </lineage>
</organism>
<feature type="domain" description="Ketopantoate reductase N-terminal" evidence="5">
    <location>
        <begin position="3"/>
        <end position="154"/>
    </location>
</feature>
<dbReference type="InterPro" id="IPR013332">
    <property type="entry name" value="KPR_N"/>
</dbReference>
<keyword evidence="8" id="KW-1185">Reference proteome</keyword>
<dbReference type="Pfam" id="PF02558">
    <property type="entry name" value="ApbA"/>
    <property type="match status" value="1"/>
</dbReference>
<dbReference type="InterPro" id="IPR013328">
    <property type="entry name" value="6PGD_dom2"/>
</dbReference>
<dbReference type="NCBIfam" id="NF005091">
    <property type="entry name" value="PRK06522.2-2"/>
    <property type="match status" value="1"/>
</dbReference>
<dbReference type="Proteomes" id="UP000594681">
    <property type="component" value="Chromosome"/>
</dbReference>
<keyword evidence="4" id="KW-0566">Pantothenate biosynthesis</keyword>
<evidence type="ECO:0000259" key="5">
    <source>
        <dbReference type="Pfam" id="PF02558"/>
    </source>
</evidence>
<evidence type="ECO:0000256" key="1">
    <source>
        <dbReference type="ARBA" id="ARBA00007870"/>
    </source>
</evidence>
<dbReference type="PANTHER" id="PTHR21708:SF26">
    <property type="entry name" value="2-DEHYDROPANTOATE 2-REDUCTASE"/>
    <property type="match status" value="1"/>
</dbReference>
<dbReference type="Pfam" id="PF08546">
    <property type="entry name" value="ApbA_C"/>
    <property type="match status" value="1"/>
</dbReference>
<dbReference type="InterPro" id="IPR013752">
    <property type="entry name" value="KPA_reductase"/>
</dbReference>
<evidence type="ECO:0000256" key="2">
    <source>
        <dbReference type="ARBA" id="ARBA00022857"/>
    </source>
</evidence>
<gene>
    <name evidence="7" type="ORF">G7Y31_08265</name>
</gene>
<dbReference type="Gene3D" id="1.10.1040.10">
    <property type="entry name" value="N-(1-d-carboxylethyl)-l-norvaline Dehydrogenase, domain 2"/>
    <property type="match status" value="1"/>
</dbReference>
<accession>A0A7T0KDH0</accession>
<dbReference type="PANTHER" id="PTHR21708">
    <property type="entry name" value="PROBABLE 2-DEHYDROPANTOATE 2-REDUCTASE"/>
    <property type="match status" value="1"/>
</dbReference>
<dbReference type="GO" id="GO:0005737">
    <property type="term" value="C:cytoplasm"/>
    <property type="evidence" value="ECO:0007669"/>
    <property type="project" value="TreeGrafter"/>
</dbReference>
<dbReference type="KEGG" id="cliz:G7Y31_08265"/>
<proteinExistence type="inferred from homology"/>
<keyword evidence="2 4" id="KW-0521">NADP</keyword>
<feature type="domain" description="Ketopantoate reductase C-terminal" evidence="6">
    <location>
        <begin position="188"/>
        <end position="305"/>
    </location>
</feature>
<dbReference type="InterPro" id="IPR051402">
    <property type="entry name" value="KPR-Related"/>
</dbReference>
<dbReference type="Gene3D" id="3.40.50.720">
    <property type="entry name" value="NAD(P)-binding Rossmann-like Domain"/>
    <property type="match status" value="1"/>
</dbReference>
<dbReference type="EMBL" id="CP064954">
    <property type="protein sequence ID" value="QPK78547.1"/>
    <property type="molecule type" value="Genomic_DNA"/>
</dbReference>
<comment type="similarity">
    <text evidence="1 4">Belongs to the ketopantoate reductase family.</text>
</comment>
<evidence type="ECO:0000256" key="4">
    <source>
        <dbReference type="RuleBase" id="RU362068"/>
    </source>
</evidence>
<name>A0A7T0KDH0_9CORY</name>
<dbReference type="GO" id="GO:0015940">
    <property type="term" value="P:pantothenate biosynthetic process"/>
    <property type="evidence" value="ECO:0007669"/>
    <property type="project" value="UniProtKB-UniPathway"/>
</dbReference>
<comment type="function">
    <text evidence="4">Catalyzes the NADPH-dependent reduction of ketopantoate into pantoic acid.</text>
</comment>